<dbReference type="RefSeq" id="WP_109685216.1">
    <property type="nucleotide sequence ID" value="NZ_QGDN01000001.1"/>
</dbReference>
<dbReference type="Gene3D" id="2.40.260.10">
    <property type="entry name" value="Sortase"/>
    <property type="match status" value="1"/>
</dbReference>
<dbReference type="InterPro" id="IPR023365">
    <property type="entry name" value="Sortase_dom-sf"/>
</dbReference>
<evidence type="ECO:0000256" key="3">
    <source>
        <dbReference type="SAM" id="SignalP"/>
    </source>
</evidence>
<keyword evidence="5" id="KW-1185">Reference proteome</keyword>
<evidence type="ECO:0000313" key="5">
    <source>
        <dbReference type="Proteomes" id="UP000250028"/>
    </source>
</evidence>
<feature type="compositionally biased region" description="Low complexity" evidence="2">
    <location>
        <begin position="40"/>
        <end position="93"/>
    </location>
</feature>
<dbReference type="Pfam" id="PF04203">
    <property type="entry name" value="Sortase"/>
    <property type="match status" value="1"/>
</dbReference>
<reference evidence="5" key="1">
    <citation type="submission" date="2016-10" db="EMBL/GenBank/DDBJ databases">
        <authorList>
            <person name="Varghese N."/>
            <person name="Submissions S."/>
        </authorList>
    </citation>
    <scope>NUCLEOTIDE SEQUENCE [LARGE SCALE GENOMIC DNA]</scope>
    <source>
        <strain evidence="5">DSM 22951</strain>
    </source>
</reference>
<name>A0A2Y9C1L5_9MICO</name>
<gene>
    <name evidence="4" type="ORF">SAMN04489750_1866</name>
</gene>
<evidence type="ECO:0000313" key="4">
    <source>
        <dbReference type="EMBL" id="SSA34543.1"/>
    </source>
</evidence>
<dbReference type="CDD" id="cd05829">
    <property type="entry name" value="Sortase_F"/>
    <property type="match status" value="1"/>
</dbReference>
<dbReference type="InterPro" id="IPR005754">
    <property type="entry name" value="Sortase"/>
</dbReference>
<feature type="signal peptide" evidence="3">
    <location>
        <begin position="1"/>
        <end position="23"/>
    </location>
</feature>
<dbReference type="SUPFAM" id="SSF63817">
    <property type="entry name" value="Sortase"/>
    <property type="match status" value="1"/>
</dbReference>
<dbReference type="InterPro" id="IPR042001">
    <property type="entry name" value="Sortase_F"/>
</dbReference>
<dbReference type="EMBL" id="UESZ01000001">
    <property type="protein sequence ID" value="SSA34543.1"/>
    <property type="molecule type" value="Genomic_DNA"/>
</dbReference>
<keyword evidence="3" id="KW-0732">Signal</keyword>
<dbReference type="AlphaFoldDB" id="A0A2Y9C1L5"/>
<evidence type="ECO:0000256" key="2">
    <source>
        <dbReference type="SAM" id="MobiDB-lite"/>
    </source>
</evidence>
<sequence>MKTNQRNAALLTMAILGTAGVGAGAYEVINTATHPVLQEAAADPSSTQSSQSGTQPTATSGQTQAGLIQIPAAAKADAPELPAAQATATTNPDDATDADARAAYSGDNSGSIRNVSASIRDANAQQASTNTTSSVTTLHPNRVLIPSIGVLASVIPEKVSRGYLTIPAQNWRAAWYNQSAPLSASNGNTVIAGHVSLGGTRGVFANLSKLTVGSLIYTSDGSGKTTAWRVASKNLYGKRALPQDVFYPATPRMLTLITCGGAMGTVAGPQGSYYGHEDNEVVQAVPVATN</sequence>
<feature type="region of interest" description="Disordered" evidence="2">
    <location>
        <begin position="39"/>
        <end position="109"/>
    </location>
</feature>
<proteinExistence type="predicted"/>
<evidence type="ECO:0000256" key="1">
    <source>
        <dbReference type="ARBA" id="ARBA00022801"/>
    </source>
</evidence>
<organism evidence="4 5">
    <name type="scientific">Branchiibius hedensis</name>
    <dbReference type="NCBI Taxonomy" id="672460"/>
    <lineage>
        <taxon>Bacteria</taxon>
        <taxon>Bacillati</taxon>
        <taxon>Actinomycetota</taxon>
        <taxon>Actinomycetes</taxon>
        <taxon>Micrococcales</taxon>
        <taxon>Dermacoccaceae</taxon>
        <taxon>Branchiibius</taxon>
    </lineage>
</organism>
<protein>
    <submittedName>
        <fullName evidence="4">LPXTG-site transpeptidase (Sortase) family protein</fullName>
    </submittedName>
</protein>
<dbReference type="GO" id="GO:0016787">
    <property type="term" value="F:hydrolase activity"/>
    <property type="evidence" value="ECO:0007669"/>
    <property type="project" value="UniProtKB-KW"/>
</dbReference>
<keyword evidence="1" id="KW-0378">Hydrolase</keyword>
<accession>A0A2Y9C1L5</accession>
<dbReference type="OrthoDB" id="525039at2"/>
<feature type="chain" id="PRO_5039210147" evidence="3">
    <location>
        <begin position="24"/>
        <end position="290"/>
    </location>
</feature>
<dbReference type="Proteomes" id="UP000250028">
    <property type="component" value="Unassembled WGS sequence"/>
</dbReference>